<accession>A0A101FRZ0</accession>
<dbReference type="SUPFAM" id="SSF52540">
    <property type="entry name" value="P-loop containing nucleoside triphosphate hydrolases"/>
    <property type="match status" value="1"/>
</dbReference>
<feature type="non-terminal residue" evidence="1">
    <location>
        <position position="645"/>
    </location>
</feature>
<sequence>MNLIGELLSRDLSQDIEEIIKVDQFDEHTVYTEITEYVATDRIKDHYLEILRAMAEAPAEPHEGVGIWISGFFGSGKSSFAKNLGYVLANPSVLGKSYSELFKVQLDDNRISEYVDFINTKIPIEVIMFDVSKASEVKKGDEKIAEIVYRALLSKLDYAMDYDISDLEIELEEEGNLDRFISLCPEVNGIEWSRARKGAKKINYASAILNRMDPEHFPKPDTWALSHPRNTLTVEDVVERSFDLMEKRRPGKALVLIIDEVGQYVARSADRIEDLRALVEQFGKVSKNRLKAKKAVAPVWIAVTSQEKLDEVVAAIDSKRVDLAKLQDRFKYRIDLAPSDIREVATRRVLAKKEDAIPLLEKMYDESQGQLNLALRLERTAKKSEVKKGDFVQCYPYPPHFVEISIDIMSGIRLQPGADRHLGGSNRTIIKQAQQMLVNERTKLAKKPVGTLVTIDKIFDIVEGNLSTEKRKDLADIFDQFGGDGSMASRVSKVVCLLEFIRDLPRTEANIAACIVDAIGEQAPLAEVRDALKCLQEAKFVRETEEGWKLQTAQEKNWETERRSLEPRPRDRNELLKSTLGDIFNEPVLKSYRFQKLKTFNIGLSFNGSQISDGHVSLSLFASEDGDSFEKRLEEIRNESRSEGH</sequence>
<reference evidence="1 2" key="1">
    <citation type="journal article" date="2015" name="MBio">
        <title>Genome-Resolved Metagenomic Analysis Reveals Roles for Candidate Phyla and Other Microbial Community Members in Biogeochemical Transformations in Oil Reservoirs.</title>
        <authorList>
            <person name="Hu P."/>
            <person name="Tom L."/>
            <person name="Singh A."/>
            <person name="Thomas B.C."/>
            <person name="Baker B.J."/>
            <person name="Piceno Y.M."/>
            <person name="Andersen G.L."/>
            <person name="Banfield J.F."/>
        </authorList>
    </citation>
    <scope>NUCLEOTIDE SEQUENCE [LARGE SCALE GENOMIC DNA]</scope>
    <source>
        <strain evidence="1">57_489</strain>
    </source>
</reference>
<proteinExistence type="predicted"/>
<dbReference type="NCBIfam" id="NF033441">
    <property type="entry name" value="BREX_BrxC"/>
    <property type="match status" value="1"/>
</dbReference>
<evidence type="ECO:0008006" key="3">
    <source>
        <dbReference type="Google" id="ProtNLM"/>
    </source>
</evidence>
<evidence type="ECO:0000313" key="1">
    <source>
        <dbReference type="EMBL" id="KUK43381.1"/>
    </source>
</evidence>
<comment type="caution">
    <text evidence="1">The sequence shown here is derived from an EMBL/GenBank/DDBJ whole genome shotgun (WGS) entry which is preliminary data.</text>
</comment>
<dbReference type="AlphaFoldDB" id="A0A101FRZ0"/>
<dbReference type="InterPro" id="IPR047679">
    <property type="entry name" value="BREX_BrxC"/>
</dbReference>
<name>A0A101FRZ0_9EURY</name>
<dbReference type="EMBL" id="LGFT01000080">
    <property type="protein sequence ID" value="KUK43381.1"/>
    <property type="molecule type" value="Genomic_DNA"/>
</dbReference>
<evidence type="ECO:0000313" key="2">
    <source>
        <dbReference type="Proteomes" id="UP000057043"/>
    </source>
</evidence>
<gene>
    <name evidence="1" type="ORF">XD72_2250</name>
</gene>
<organism evidence="1 2">
    <name type="scientific">Methanothrix harundinacea</name>
    <dbReference type="NCBI Taxonomy" id="301375"/>
    <lineage>
        <taxon>Archaea</taxon>
        <taxon>Methanobacteriati</taxon>
        <taxon>Methanobacteriota</taxon>
        <taxon>Stenosarchaea group</taxon>
        <taxon>Methanomicrobia</taxon>
        <taxon>Methanotrichales</taxon>
        <taxon>Methanotrichaceae</taxon>
        <taxon>Methanothrix</taxon>
    </lineage>
</organism>
<protein>
    <recommendedName>
        <fullName evidence="3">BREX system P-loop protein BrxC</fullName>
    </recommendedName>
</protein>
<dbReference type="Proteomes" id="UP000057043">
    <property type="component" value="Unassembled WGS sequence"/>
</dbReference>
<dbReference type="InterPro" id="IPR027417">
    <property type="entry name" value="P-loop_NTPase"/>
</dbReference>